<protein>
    <submittedName>
        <fullName evidence="8">Uncharacterized protein</fullName>
    </submittedName>
</protein>
<dbReference type="InterPro" id="IPR032675">
    <property type="entry name" value="LRR_dom_sf"/>
</dbReference>
<dbReference type="InterPro" id="IPR003591">
    <property type="entry name" value="Leu-rich_rpt_typical-subtyp"/>
</dbReference>
<keyword evidence="4" id="KW-0611">Plant defense</keyword>
<dbReference type="SUPFAM" id="SSF52058">
    <property type="entry name" value="L domain-like"/>
    <property type="match status" value="1"/>
</dbReference>
<dbReference type="PANTHER" id="PTHR33463">
    <property type="entry name" value="NB-ARC DOMAIN-CONTAINING PROTEIN-RELATED"/>
    <property type="match status" value="1"/>
</dbReference>
<gene>
    <name evidence="8" type="ORF">EZV62_004225</name>
</gene>
<organism evidence="8 9">
    <name type="scientific">Acer yangbiense</name>
    <dbReference type="NCBI Taxonomy" id="1000413"/>
    <lineage>
        <taxon>Eukaryota</taxon>
        <taxon>Viridiplantae</taxon>
        <taxon>Streptophyta</taxon>
        <taxon>Embryophyta</taxon>
        <taxon>Tracheophyta</taxon>
        <taxon>Spermatophyta</taxon>
        <taxon>Magnoliopsida</taxon>
        <taxon>eudicotyledons</taxon>
        <taxon>Gunneridae</taxon>
        <taxon>Pentapetalae</taxon>
        <taxon>rosids</taxon>
        <taxon>malvids</taxon>
        <taxon>Sapindales</taxon>
        <taxon>Sapindaceae</taxon>
        <taxon>Hippocastanoideae</taxon>
        <taxon>Acereae</taxon>
        <taxon>Acer</taxon>
    </lineage>
</organism>
<evidence type="ECO:0000313" key="9">
    <source>
        <dbReference type="Proteomes" id="UP000323000"/>
    </source>
</evidence>
<accession>A0A5C7IJ42</accession>
<dbReference type="Gene3D" id="3.40.50.300">
    <property type="entry name" value="P-loop containing nucleotide triphosphate hydrolases"/>
    <property type="match status" value="1"/>
</dbReference>
<reference evidence="9" key="1">
    <citation type="journal article" date="2019" name="Gigascience">
        <title>De novo genome assembly of the endangered Acer yangbiense, a plant species with extremely small populations endemic to Yunnan Province, China.</title>
        <authorList>
            <person name="Yang J."/>
            <person name="Wariss H.M."/>
            <person name="Tao L."/>
            <person name="Zhang R."/>
            <person name="Yun Q."/>
            <person name="Hollingsworth P."/>
            <person name="Dao Z."/>
            <person name="Luo G."/>
            <person name="Guo H."/>
            <person name="Ma Y."/>
            <person name="Sun W."/>
        </authorList>
    </citation>
    <scope>NUCLEOTIDE SEQUENCE [LARGE SCALE GENOMIC DNA]</scope>
    <source>
        <strain evidence="9">cv. Malutang</strain>
    </source>
</reference>
<dbReference type="EMBL" id="VAHF01000002">
    <property type="protein sequence ID" value="TXG69290.1"/>
    <property type="molecule type" value="Genomic_DNA"/>
</dbReference>
<evidence type="ECO:0000256" key="2">
    <source>
        <dbReference type="ARBA" id="ARBA00022614"/>
    </source>
</evidence>
<dbReference type="GO" id="GO:0006952">
    <property type="term" value="P:defense response"/>
    <property type="evidence" value="ECO:0007669"/>
    <property type="project" value="UniProtKB-KW"/>
</dbReference>
<dbReference type="Pfam" id="PF00931">
    <property type="entry name" value="NB-ARC"/>
    <property type="match status" value="1"/>
</dbReference>
<dbReference type="OrthoDB" id="664960at2759"/>
<comment type="similarity">
    <text evidence="1">Belongs to the disease resistance NB-LRR family.</text>
</comment>
<evidence type="ECO:0000256" key="5">
    <source>
        <dbReference type="SAM" id="Coils"/>
    </source>
</evidence>
<dbReference type="Proteomes" id="UP000323000">
    <property type="component" value="Chromosome 2"/>
</dbReference>
<evidence type="ECO:0000256" key="1">
    <source>
        <dbReference type="ARBA" id="ARBA00008894"/>
    </source>
</evidence>
<dbReference type="InterPro" id="IPR027417">
    <property type="entry name" value="P-loop_NTPase"/>
</dbReference>
<dbReference type="InterPro" id="IPR055414">
    <property type="entry name" value="LRR_R13L4/SHOC2-like"/>
</dbReference>
<dbReference type="SMART" id="SM00369">
    <property type="entry name" value="LRR_TYP"/>
    <property type="match status" value="3"/>
</dbReference>
<evidence type="ECO:0000313" key="8">
    <source>
        <dbReference type="EMBL" id="TXG69290.1"/>
    </source>
</evidence>
<proteinExistence type="inferred from homology"/>
<dbReference type="InterPro" id="IPR002182">
    <property type="entry name" value="NB-ARC"/>
</dbReference>
<keyword evidence="2" id="KW-0433">Leucine-rich repeat</keyword>
<feature type="domain" description="NB-ARC" evidence="6">
    <location>
        <begin position="162"/>
        <end position="331"/>
    </location>
</feature>
<feature type="domain" description="Disease resistance R13L4/SHOC-2-like LRR" evidence="7">
    <location>
        <begin position="391"/>
        <end position="734"/>
    </location>
</feature>
<evidence type="ECO:0000259" key="7">
    <source>
        <dbReference type="Pfam" id="PF23598"/>
    </source>
</evidence>
<dbReference type="InterPro" id="IPR050905">
    <property type="entry name" value="Plant_NBS-LRR"/>
</dbReference>
<evidence type="ECO:0000256" key="4">
    <source>
        <dbReference type="ARBA" id="ARBA00022821"/>
    </source>
</evidence>
<sequence length="754" mass="86175">MGNICSVSISFDEIFSRCVQCFLTKASYISQLQDNLLLLQSELQKLIDVRDDVMGRVNTDERSLQMKRTGQVEGWLSRVQAAENQVAELQKLKDEETQKLCLGGYCSNNCKSSYNFGKRVHKMLQELTTVKTEGDFKNVAEKMPEDPVDEMPIHPTIIGLQSTFDKVWTCLGDQQAGIIGLWGMGGVGKTTLLTQINNKFLDTPDDFDVVIWVVVSKDQKLEMIQETIGKRIGLWDDSWKTKRLEEKALDIFKVLSQKRFVLLLDDIWERVDLIEVGVPLPSTKISSKIVFTTRFNEVCGHMEAHKQFKVECLAHEEAWKLFRMKVGRETLDNDPDILQEDDDRSKMHDVIRDMVLWIACEIEKEKGKFLVQTSVGLIEAPETEKWEGVKRMSLMENQIENLSEIPSCPHLSTLFLNENSLRMINNDFFWFMPSLKVLNLSSNGLIEFPLGISRLVSLQYLDLSWTGIKELPEELKALTNLRCLNLDHMYFLHRVPRRLISSFAKLHVFRLSHCNRNLGPNEDSVLSGGGEYLVEELLGLKYLKALSIQLNGSCAQGKFLKSQKLQSCTQFLHLEGLEESLPVLSLTGMKHINELVISCSGLEELKIDYCLGEIQKRGESHCFHSLGKVIINDCIKLRDATWLVFAPNLKYIAISHCFVMGQVISVEKCGLVEDEIQSLNPFAKLEYFRLQNLRCLKSIFWKQLPFPSLKKITAIGCPSLEKLPFDFNRVTECKIDMQIDKRLLEQLKGEDPAT</sequence>
<keyword evidence="3" id="KW-0677">Repeat</keyword>
<dbReference type="FunFam" id="3.40.50.300:FF:001091">
    <property type="entry name" value="Probable disease resistance protein At1g61300"/>
    <property type="match status" value="1"/>
</dbReference>
<feature type="coiled-coil region" evidence="5">
    <location>
        <begin position="29"/>
        <end position="99"/>
    </location>
</feature>
<dbReference type="AlphaFoldDB" id="A0A5C7IJ42"/>
<dbReference type="Pfam" id="PF23598">
    <property type="entry name" value="LRR_14"/>
    <property type="match status" value="1"/>
</dbReference>
<name>A0A5C7IJ42_9ROSI</name>
<dbReference type="SUPFAM" id="SSF52540">
    <property type="entry name" value="P-loop containing nucleoside triphosphate hydrolases"/>
    <property type="match status" value="1"/>
</dbReference>
<comment type="caution">
    <text evidence="8">The sequence shown here is derived from an EMBL/GenBank/DDBJ whole genome shotgun (WGS) entry which is preliminary data.</text>
</comment>
<dbReference type="PANTHER" id="PTHR33463:SF220">
    <property type="entry name" value="NB-ARC DOMAIN-CONTAINING PROTEIN"/>
    <property type="match status" value="1"/>
</dbReference>
<evidence type="ECO:0000259" key="6">
    <source>
        <dbReference type="Pfam" id="PF00931"/>
    </source>
</evidence>
<dbReference type="Gene3D" id="3.80.10.10">
    <property type="entry name" value="Ribonuclease Inhibitor"/>
    <property type="match status" value="1"/>
</dbReference>
<dbReference type="PRINTS" id="PR00364">
    <property type="entry name" value="DISEASERSIST"/>
</dbReference>
<evidence type="ECO:0000256" key="3">
    <source>
        <dbReference type="ARBA" id="ARBA00022737"/>
    </source>
</evidence>
<keyword evidence="5" id="KW-0175">Coiled coil</keyword>
<dbReference type="GO" id="GO:0043531">
    <property type="term" value="F:ADP binding"/>
    <property type="evidence" value="ECO:0007669"/>
    <property type="project" value="InterPro"/>
</dbReference>
<keyword evidence="9" id="KW-1185">Reference proteome</keyword>